<dbReference type="GO" id="GO:0005886">
    <property type="term" value="C:plasma membrane"/>
    <property type="evidence" value="ECO:0007669"/>
    <property type="project" value="UniProtKB-SubCell"/>
</dbReference>
<feature type="domain" description="Ig-like" evidence="9">
    <location>
        <begin position="17"/>
        <end position="122"/>
    </location>
</feature>
<keyword evidence="5" id="KW-0472">Membrane</keyword>
<reference evidence="11" key="2">
    <citation type="journal article" date="2014" name="Nat. Commun.">
        <title>The cavefish genome reveals candidate genes for eye loss.</title>
        <authorList>
            <person name="McGaugh S.E."/>
            <person name="Gross J.B."/>
            <person name="Aken B."/>
            <person name="Blin M."/>
            <person name="Borowsky R."/>
            <person name="Chalopin D."/>
            <person name="Hinaux H."/>
            <person name="Jeffery W.R."/>
            <person name="Keene A."/>
            <person name="Ma L."/>
            <person name="Minx P."/>
            <person name="Murphy D."/>
            <person name="O'Quin K.E."/>
            <person name="Retaux S."/>
            <person name="Rohner N."/>
            <person name="Searle S.M."/>
            <person name="Stahl B.A."/>
            <person name="Tabin C."/>
            <person name="Volff J.N."/>
            <person name="Yoshizawa M."/>
            <person name="Warren W.C."/>
        </authorList>
    </citation>
    <scope>NUCLEOTIDE SEQUENCE [LARGE SCALE GENOMIC DNA]</scope>
    <source>
        <strain evidence="11">female</strain>
    </source>
</reference>
<evidence type="ECO:0000256" key="3">
    <source>
        <dbReference type="ARBA" id="ARBA00022729"/>
    </source>
</evidence>
<proteinExistence type="predicted"/>
<feature type="region of interest" description="Disordered" evidence="8">
    <location>
        <begin position="76"/>
        <end position="95"/>
    </location>
</feature>
<dbReference type="InterPro" id="IPR007110">
    <property type="entry name" value="Ig-like_dom"/>
</dbReference>
<evidence type="ECO:0000256" key="5">
    <source>
        <dbReference type="ARBA" id="ARBA00023136"/>
    </source>
</evidence>
<keyword evidence="11" id="KW-1185">Reference proteome</keyword>
<dbReference type="InterPro" id="IPR013783">
    <property type="entry name" value="Ig-like_fold"/>
</dbReference>
<dbReference type="InterPro" id="IPR052051">
    <property type="entry name" value="TCR_complex_component"/>
</dbReference>
<dbReference type="Bgee" id="ENSAMXG00000033826">
    <property type="expression patterns" value="Expressed in pharyngeal gill and 6 other cell types or tissues"/>
</dbReference>
<dbReference type="AlphaFoldDB" id="A0A3B1JDY5"/>
<keyword evidence="6" id="KW-1015">Disulfide bond</keyword>
<dbReference type="Ensembl" id="ENSAMXT00000045182.1">
    <property type="protein sequence ID" value="ENSAMXP00000039499.1"/>
    <property type="gene ID" value="ENSAMXG00000033826.1"/>
</dbReference>
<sequence length="122" mass="13913">SLLYLLYIHNTYYIFNPGVLADTIQPVEEDANLVRKETDDVSLKCSYQSTSSNILLYWYRQRSDKAPEYLLYKGAKAYSSSQSSPTDTRLQSKTDDTSTELIITGLKLTDSALYYCALRVTQ</sequence>
<reference evidence="10" key="4">
    <citation type="submission" date="2025-09" db="UniProtKB">
        <authorList>
            <consortium name="Ensembl"/>
        </authorList>
    </citation>
    <scope>IDENTIFICATION</scope>
</reference>
<comment type="subcellular location">
    <subcellularLocation>
        <location evidence="1">Cell membrane</location>
    </subcellularLocation>
</comment>
<keyword evidence="3" id="KW-0732">Signal</keyword>
<evidence type="ECO:0000313" key="10">
    <source>
        <dbReference type="Ensembl" id="ENSAMXP00000039499.1"/>
    </source>
</evidence>
<reference evidence="10" key="3">
    <citation type="submission" date="2025-08" db="UniProtKB">
        <authorList>
            <consortium name="Ensembl"/>
        </authorList>
    </citation>
    <scope>IDENTIFICATION</scope>
</reference>
<dbReference type="InterPro" id="IPR013106">
    <property type="entry name" value="Ig_V-set"/>
</dbReference>
<evidence type="ECO:0000256" key="1">
    <source>
        <dbReference type="ARBA" id="ARBA00004236"/>
    </source>
</evidence>
<protein>
    <submittedName>
        <fullName evidence="10">T-cell receptor alpha/delta variable 16.0</fullName>
    </submittedName>
</protein>
<evidence type="ECO:0000256" key="6">
    <source>
        <dbReference type="ARBA" id="ARBA00023157"/>
    </source>
</evidence>
<keyword evidence="7" id="KW-0325">Glycoprotein</keyword>
<dbReference type="Pfam" id="PF07686">
    <property type="entry name" value="V-set"/>
    <property type="match status" value="1"/>
</dbReference>
<dbReference type="SUPFAM" id="SSF48726">
    <property type="entry name" value="Immunoglobulin"/>
    <property type="match status" value="1"/>
</dbReference>
<dbReference type="PROSITE" id="PS50835">
    <property type="entry name" value="IG_LIKE"/>
    <property type="match status" value="1"/>
</dbReference>
<feature type="compositionally biased region" description="Polar residues" evidence="8">
    <location>
        <begin position="78"/>
        <end position="89"/>
    </location>
</feature>
<dbReference type="STRING" id="7994.ENSAMXP00000039499"/>
<evidence type="ECO:0000256" key="2">
    <source>
        <dbReference type="ARBA" id="ARBA00022475"/>
    </source>
</evidence>
<dbReference type="PANTHER" id="PTHR19433">
    <property type="entry name" value="T-CELL RECEPTOR ALPHA CHAIN V REGION-RELATED"/>
    <property type="match status" value="1"/>
</dbReference>
<evidence type="ECO:0000256" key="8">
    <source>
        <dbReference type="SAM" id="MobiDB-lite"/>
    </source>
</evidence>
<dbReference type="Gene3D" id="2.60.40.10">
    <property type="entry name" value="Immunoglobulins"/>
    <property type="match status" value="1"/>
</dbReference>
<dbReference type="GO" id="GO:0009617">
    <property type="term" value="P:response to bacterium"/>
    <property type="evidence" value="ECO:0007669"/>
    <property type="project" value="TreeGrafter"/>
</dbReference>
<reference evidence="11" key="1">
    <citation type="submission" date="2013-03" db="EMBL/GenBank/DDBJ databases">
        <authorList>
            <person name="Jeffery W."/>
            <person name="Warren W."/>
            <person name="Wilson R.K."/>
        </authorList>
    </citation>
    <scope>NUCLEOTIDE SEQUENCE</scope>
    <source>
        <strain evidence="11">female</strain>
    </source>
</reference>
<dbReference type="InParanoid" id="A0A3B1JDY5"/>
<dbReference type="PANTHER" id="PTHR19433:SF137">
    <property type="entry name" value="IG-LIKE DOMAIN-CONTAINING PROTEIN"/>
    <property type="match status" value="1"/>
</dbReference>
<evidence type="ECO:0000256" key="4">
    <source>
        <dbReference type="ARBA" id="ARBA00022859"/>
    </source>
</evidence>
<evidence type="ECO:0000259" key="9">
    <source>
        <dbReference type="PROSITE" id="PS50835"/>
    </source>
</evidence>
<keyword evidence="2" id="KW-1003">Cell membrane</keyword>
<dbReference type="Proteomes" id="UP000018467">
    <property type="component" value="Unassembled WGS sequence"/>
</dbReference>
<organism evidence="10 11">
    <name type="scientific">Astyanax mexicanus</name>
    <name type="common">Blind cave fish</name>
    <name type="synonym">Astyanax fasciatus mexicanus</name>
    <dbReference type="NCBI Taxonomy" id="7994"/>
    <lineage>
        <taxon>Eukaryota</taxon>
        <taxon>Metazoa</taxon>
        <taxon>Chordata</taxon>
        <taxon>Craniata</taxon>
        <taxon>Vertebrata</taxon>
        <taxon>Euteleostomi</taxon>
        <taxon>Actinopterygii</taxon>
        <taxon>Neopterygii</taxon>
        <taxon>Teleostei</taxon>
        <taxon>Ostariophysi</taxon>
        <taxon>Characiformes</taxon>
        <taxon>Characoidei</taxon>
        <taxon>Acestrorhamphidae</taxon>
        <taxon>Acestrorhamphinae</taxon>
        <taxon>Astyanax</taxon>
    </lineage>
</organism>
<accession>A0A3B1JDY5</accession>
<evidence type="ECO:0000256" key="7">
    <source>
        <dbReference type="ARBA" id="ARBA00023180"/>
    </source>
</evidence>
<dbReference type="SMART" id="SM00406">
    <property type="entry name" value="IGv"/>
    <property type="match status" value="1"/>
</dbReference>
<keyword evidence="4" id="KW-0391">Immunity</keyword>
<dbReference type="InterPro" id="IPR036179">
    <property type="entry name" value="Ig-like_dom_sf"/>
</dbReference>
<evidence type="ECO:0000313" key="11">
    <source>
        <dbReference type="Proteomes" id="UP000018467"/>
    </source>
</evidence>
<name>A0A3B1JDY5_ASTMX</name>
<dbReference type="GO" id="GO:0002376">
    <property type="term" value="P:immune system process"/>
    <property type="evidence" value="ECO:0007669"/>
    <property type="project" value="UniProtKB-KW"/>
</dbReference>
<dbReference type="GeneTree" id="ENSGT01120000277015"/>